<dbReference type="PIRSF" id="PIRSF003095">
    <property type="entry name" value="Trigger_factor"/>
    <property type="match status" value="1"/>
</dbReference>
<dbReference type="Proteomes" id="UP001595892">
    <property type="component" value="Unassembled WGS sequence"/>
</dbReference>
<proteinExistence type="inferred from homology"/>
<evidence type="ECO:0000259" key="12">
    <source>
        <dbReference type="Pfam" id="PF05697"/>
    </source>
</evidence>
<dbReference type="PANTHER" id="PTHR30560:SF3">
    <property type="entry name" value="TRIGGER FACTOR-LIKE PROTEIN TIG, CHLOROPLASTIC"/>
    <property type="match status" value="1"/>
</dbReference>
<dbReference type="SUPFAM" id="SSF109998">
    <property type="entry name" value="Triger factor/SurA peptide-binding domain-like"/>
    <property type="match status" value="1"/>
</dbReference>
<evidence type="ECO:0000256" key="2">
    <source>
        <dbReference type="ARBA" id="ARBA00005464"/>
    </source>
</evidence>
<comment type="similarity">
    <text evidence="2 11">Belongs to the FKBP-type PPIase family. Tig subfamily.</text>
</comment>
<evidence type="ECO:0000259" key="13">
    <source>
        <dbReference type="Pfam" id="PF05698"/>
    </source>
</evidence>
<evidence type="ECO:0000256" key="1">
    <source>
        <dbReference type="ARBA" id="ARBA00000971"/>
    </source>
</evidence>
<organism evidence="14 15">
    <name type="scientific">Coralloluteibacterium thermophilum</name>
    <dbReference type="NCBI Taxonomy" id="2707049"/>
    <lineage>
        <taxon>Bacteria</taxon>
        <taxon>Pseudomonadati</taxon>
        <taxon>Pseudomonadota</taxon>
        <taxon>Gammaproteobacteria</taxon>
        <taxon>Lysobacterales</taxon>
        <taxon>Lysobacteraceae</taxon>
        <taxon>Coralloluteibacterium</taxon>
    </lineage>
</organism>
<feature type="domain" description="Trigger factor C-terminal" evidence="13">
    <location>
        <begin position="262"/>
        <end position="412"/>
    </location>
</feature>
<keyword evidence="6 11" id="KW-0697">Rotamase</keyword>
<evidence type="ECO:0000256" key="3">
    <source>
        <dbReference type="ARBA" id="ARBA00013194"/>
    </source>
</evidence>
<name>A0ABV9NH32_9GAMM</name>
<keyword evidence="11" id="KW-0963">Cytoplasm</keyword>
<dbReference type="PANTHER" id="PTHR30560">
    <property type="entry name" value="TRIGGER FACTOR CHAPERONE AND PEPTIDYL-PROLYL CIS/TRANS ISOMERASE"/>
    <property type="match status" value="1"/>
</dbReference>
<dbReference type="EC" id="5.2.1.8" evidence="3 11"/>
<dbReference type="InterPro" id="IPR008881">
    <property type="entry name" value="Trigger_fac_ribosome-bd_bac"/>
</dbReference>
<dbReference type="SUPFAM" id="SSF54534">
    <property type="entry name" value="FKBP-like"/>
    <property type="match status" value="1"/>
</dbReference>
<dbReference type="HAMAP" id="MF_00303">
    <property type="entry name" value="Trigger_factor_Tig"/>
    <property type="match status" value="1"/>
</dbReference>
<evidence type="ECO:0000256" key="5">
    <source>
        <dbReference type="ARBA" id="ARBA00022618"/>
    </source>
</evidence>
<dbReference type="Gene3D" id="1.10.3120.10">
    <property type="entry name" value="Trigger factor, C-terminal domain"/>
    <property type="match status" value="1"/>
</dbReference>
<evidence type="ECO:0000313" key="15">
    <source>
        <dbReference type="Proteomes" id="UP001595892"/>
    </source>
</evidence>
<dbReference type="InterPro" id="IPR027304">
    <property type="entry name" value="Trigger_fact/SurA_dom_sf"/>
</dbReference>
<keyword evidence="9 11" id="KW-0131">Cell cycle</keyword>
<dbReference type="EMBL" id="JBHSGG010000003">
    <property type="protein sequence ID" value="MFC4727020.1"/>
    <property type="molecule type" value="Genomic_DNA"/>
</dbReference>
<comment type="subcellular location">
    <subcellularLocation>
        <location evidence="11">Cytoplasm</location>
    </subcellularLocation>
    <text evidence="11">About half TF is bound to the ribosome near the polypeptide exit tunnel while the other half is free in the cytoplasm.</text>
</comment>
<keyword evidence="8 11" id="KW-0413">Isomerase</keyword>
<evidence type="ECO:0000256" key="8">
    <source>
        <dbReference type="ARBA" id="ARBA00023235"/>
    </source>
</evidence>
<comment type="catalytic activity">
    <reaction evidence="1 11">
        <text>[protein]-peptidylproline (omega=180) = [protein]-peptidylproline (omega=0)</text>
        <dbReference type="Rhea" id="RHEA:16237"/>
        <dbReference type="Rhea" id="RHEA-COMP:10747"/>
        <dbReference type="Rhea" id="RHEA-COMP:10748"/>
        <dbReference type="ChEBI" id="CHEBI:83833"/>
        <dbReference type="ChEBI" id="CHEBI:83834"/>
        <dbReference type="EC" id="5.2.1.8"/>
    </reaction>
</comment>
<dbReference type="InterPro" id="IPR036611">
    <property type="entry name" value="Trigger_fac_ribosome-bd_sf"/>
</dbReference>
<dbReference type="Pfam" id="PF05698">
    <property type="entry name" value="Trigger_C"/>
    <property type="match status" value="1"/>
</dbReference>
<comment type="function">
    <text evidence="11">Involved in protein export. Acts as a chaperone by maintaining the newly synthesized protein in an open conformation. Functions as a peptidyl-prolyl cis-trans isomerase.</text>
</comment>
<feature type="domain" description="Trigger factor ribosome-binding bacterial" evidence="12">
    <location>
        <begin position="1"/>
        <end position="143"/>
    </location>
</feature>
<keyword evidence="7 11" id="KW-0143">Chaperone</keyword>
<dbReference type="Gene3D" id="3.10.50.40">
    <property type="match status" value="1"/>
</dbReference>
<dbReference type="Gene3D" id="3.30.70.1050">
    <property type="entry name" value="Trigger factor ribosome-binding domain"/>
    <property type="match status" value="1"/>
</dbReference>
<comment type="domain">
    <text evidence="11">Consists of 3 domains; the N-terminus binds the ribosome, the middle domain has PPIase activity, while the C-terminus has intrinsic chaperone activity on its own.</text>
</comment>
<evidence type="ECO:0000256" key="7">
    <source>
        <dbReference type="ARBA" id="ARBA00023186"/>
    </source>
</evidence>
<dbReference type="NCBIfam" id="TIGR00115">
    <property type="entry name" value="tig"/>
    <property type="match status" value="1"/>
</dbReference>
<accession>A0ABV9NH32</accession>
<evidence type="ECO:0000256" key="4">
    <source>
        <dbReference type="ARBA" id="ARBA00016902"/>
    </source>
</evidence>
<dbReference type="GO" id="GO:0003755">
    <property type="term" value="F:peptidyl-prolyl cis-trans isomerase activity"/>
    <property type="evidence" value="ECO:0007669"/>
    <property type="project" value="UniProtKB-EC"/>
</dbReference>
<evidence type="ECO:0000256" key="9">
    <source>
        <dbReference type="ARBA" id="ARBA00023306"/>
    </source>
</evidence>
<dbReference type="InterPro" id="IPR008880">
    <property type="entry name" value="Trigger_fac_C"/>
</dbReference>
<dbReference type="InterPro" id="IPR005215">
    <property type="entry name" value="Trig_fac"/>
</dbReference>
<keyword evidence="5 11" id="KW-0132">Cell division</keyword>
<protein>
    <recommendedName>
        <fullName evidence="4 11">Trigger factor</fullName>
        <shortName evidence="11">TF</shortName>
        <ecNumber evidence="3 11">5.2.1.8</ecNumber>
    </recommendedName>
    <alternativeName>
        <fullName evidence="10 11">PPIase</fullName>
    </alternativeName>
</protein>
<evidence type="ECO:0000256" key="10">
    <source>
        <dbReference type="ARBA" id="ARBA00029986"/>
    </source>
</evidence>
<dbReference type="SUPFAM" id="SSF102735">
    <property type="entry name" value="Trigger factor ribosome-binding domain"/>
    <property type="match status" value="1"/>
</dbReference>
<evidence type="ECO:0000313" key="14">
    <source>
        <dbReference type="EMBL" id="MFC4727020.1"/>
    </source>
</evidence>
<comment type="caution">
    <text evidence="14">The sequence shown here is derived from an EMBL/GenBank/DDBJ whole genome shotgun (WGS) entry which is preliminary data.</text>
</comment>
<dbReference type="InterPro" id="IPR037041">
    <property type="entry name" value="Trigger_fac_C_sf"/>
</dbReference>
<evidence type="ECO:0000256" key="6">
    <source>
        <dbReference type="ARBA" id="ARBA00023110"/>
    </source>
</evidence>
<dbReference type="RefSeq" id="WP_377003011.1">
    <property type="nucleotide sequence ID" value="NZ_JBHSGG010000003.1"/>
</dbReference>
<sequence length="431" mass="47456">MQVSVETVGNHERRLTVSLPGDRLQSQIGSRLRELSRSVRIKGFRPGKVPAKVIEQRYGEQVRAEALGELVRSTLNAAIDQEKLRPAAAPRIESAGEEGDEVRVVATFEVIPELGTIDVSGLAITRPVAEVTDADVDRMIETLRLQRRTWEPVERAAQDGDLVQLESSAQAGDVRLPAEGAERGTTILGSGVLLPAMEAALKDLKAGDEADVEVEFPADWRVQALAGKTATVHVKVESVSAPQLPEVDEAFIRSFGIKSGDIEQFRKDVRGNLERELKGALMNRLRAEVVEKLVAAYASTEFPPRLIEAEARAMSRQAEQQSAQQGRPGEKIAHENFLPAASRRVAAGLLLGEIARQNELRLDPKRVSETLALIASTYEEPEQVVELYRQDPNLMSSLQTRVMEEQVIDWVASHADVTEQTLSFDELMRPA</sequence>
<reference evidence="15" key="1">
    <citation type="journal article" date="2019" name="Int. J. Syst. Evol. Microbiol.">
        <title>The Global Catalogue of Microorganisms (GCM) 10K type strain sequencing project: providing services to taxonomists for standard genome sequencing and annotation.</title>
        <authorList>
            <consortium name="The Broad Institute Genomics Platform"/>
            <consortium name="The Broad Institute Genome Sequencing Center for Infectious Disease"/>
            <person name="Wu L."/>
            <person name="Ma J."/>
        </authorList>
    </citation>
    <scope>NUCLEOTIDE SEQUENCE [LARGE SCALE GENOMIC DNA]</scope>
    <source>
        <strain evidence="15">CGMCC 1.13574</strain>
    </source>
</reference>
<gene>
    <name evidence="11 14" type="primary">tig</name>
    <name evidence="14" type="ORF">ACFO3Q_02380</name>
</gene>
<dbReference type="InterPro" id="IPR046357">
    <property type="entry name" value="PPIase_dom_sf"/>
</dbReference>
<dbReference type="Pfam" id="PF05697">
    <property type="entry name" value="Trigger_N"/>
    <property type="match status" value="1"/>
</dbReference>
<evidence type="ECO:0000256" key="11">
    <source>
        <dbReference type="HAMAP-Rule" id="MF_00303"/>
    </source>
</evidence>
<keyword evidence="15" id="KW-1185">Reference proteome</keyword>